<comment type="caution">
    <text evidence="1">The sequence shown here is derived from an EMBL/GenBank/DDBJ whole genome shotgun (WGS) entry which is preliminary data.</text>
</comment>
<dbReference type="Proteomes" id="UP000789901">
    <property type="component" value="Unassembled WGS sequence"/>
</dbReference>
<evidence type="ECO:0000313" key="1">
    <source>
        <dbReference type="EMBL" id="CAG8663247.1"/>
    </source>
</evidence>
<accession>A0ABN7UTE2</accession>
<protein>
    <submittedName>
        <fullName evidence="1">12869_t:CDS:1</fullName>
    </submittedName>
</protein>
<dbReference type="EMBL" id="CAJVQB010005496">
    <property type="protein sequence ID" value="CAG8663247.1"/>
    <property type="molecule type" value="Genomic_DNA"/>
</dbReference>
<gene>
    <name evidence="1" type="ORF">GMARGA_LOCUS10002</name>
</gene>
<organism evidence="1 2">
    <name type="scientific">Gigaspora margarita</name>
    <dbReference type="NCBI Taxonomy" id="4874"/>
    <lineage>
        <taxon>Eukaryota</taxon>
        <taxon>Fungi</taxon>
        <taxon>Fungi incertae sedis</taxon>
        <taxon>Mucoromycota</taxon>
        <taxon>Glomeromycotina</taxon>
        <taxon>Glomeromycetes</taxon>
        <taxon>Diversisporales</taxon>
        <taxon>Gigasporaceae</taxon>
        <taxon>Gigaspora</taxon>
    </lineage>
</organism>
<evidence type="ECO:0000313" key="2">
    <source>
        <dbReference type="Proteomes" id="UP000789901"/>
    </source>
</evidence>
<proteinExistence type="predicted"/>
<keyword evidence="2" id="KW-1185">Reference proteome</keyword>
<name>A0ABN7UTE2_GIGMA</name>
<reference evidence="1 2" key="1">
    <citation type="submission" date="2021-06" db="EMBL/GenBank/DDBJ databases">
        <authorList>
            <person name="Kallberg Y."/>
            <person name="Tangrot J."/>
            <person name="Rosling A."/>
        </authorList>
    </citation>
    <scope>NUCLEOTIDE SEQUENCE [LARGE SCALE GENOMIC DNA]</scope>
    <source>
        <strain evidence="1 2">120-4 pot B 10/14</strain>
    </source>
</reference>
<sequence>MTKFRCHICLKDLKLYDNGTLSTVAHDHNTPPNIINTEIPDDRRVAFKNKNQKLLRT</sequence>